<accession>B7FGP8</accession>
<name>B7FGP8_MEDTR</name>
<dbReference type="AlphaFoldDB" id="B7FGP8"/>
<sequence>MNITQQLEHRHSSTYNLIRVIKLPFYLSTGKSFGLNFLNFWSMKRRVTTIFPPTNPSCRLKILFHKMTTFLMMINPFNPITPTKLFTNNLRFFDLNPFFTNNVFPHFQHRHWIFVGVRRIEIVWWVVIELHIPLLSSHFFKLRFTLSKMNTNTVLNR</sequence>
<dbReference type="EMBL" id="BT051263">
    <property type="protein sequence ID" value="ACJ83927.1"/>
    <property type="molecule type" value="mRNA"/>
</dbReference>
<protein>
    <submittedName>
        <fullName evidence="1">Uncharacterized protein</fullName>
    </submittedName>
</protein>
<feature type="non-terminal residue" evidence="1">
    <location>
        <position position="157"/>
    </location>
</feature>
<evidence type="ECO:0000313" key="1">
    <source>
        <dbReference type="EMBL" id="ACJ83927.1"/>
    </source>
</evidence>
<proteinExistence type="evidence at transcript level"/>
<organism evidence="1">
    <name type="scientific">Medicago truncatula</name>
    <name type="common">Barrel medic</name>
    <name type="synonym">Medicago tribuloides</name>
    <dbReference type="NCBI Taxonomy" id="3880"/>
    <lineage>
        <taxon>Eukaryota</taxon>
        <taxon>Viridiplantae</taxon>
        <taxon>Streptophyta</taxon>
        <taxon>Embryophyta</taxon>
        <taxon>Tracheophyta</taxon>
        <taxon>Spermatophyta</taxon>
        <taxon>Magnoliopsida</taxon>
        <taxon>eudicotyledons</taxon>
        <taxon>Gunneridae</taxon>
        <taxon>Pentapetalae</taxon>
        <taxon>rosids</taxon>
        <taxon>fabids</taxon>
        <taxon>Fabales</taxon>
        <taxon>Fabaceae</taxon>
        <taxon>Papilionoideae</taxon>
        <taxon>50 kb inversion clade</taxon>
        <taxon>NPAAA clade</taxon>
        <taxon>Hologalegina</taxon>
        <taxon>IRL clade</taxon>
        <taxon>Trifolieae</taxon>
        <taxon>Medicago</taxon>
    </lineage>
</organism>
<reference evidence="1" key="1">
    <citation type="submission" date="2008-12" db="EMBL/GenBank/DDBJ databases">
        <title>Medicago truncatula full length cdna cloning project.</title>
        <authorList>
            <person name="Moskal W."/>
            <person name="Chan A."/>
            <person name="Cheung F."/>
            <person name="Xiao Y."/>
            <person name="Town C.D."/>
        </authorList>
    </citation>
    <scope>NUCLEOTIDE SEQUENCE</scope>
</reference>